<evidence type="ECO:0000313" key="2">
    <source>
        <dbReference type="Proteomes" id="UP000287171"/>
    </source>
</evidence>
<evidence type="ECO:0000313" key="1">
    <source>
        <dbReference type="EMBL" id="GCE27290.1"/>
    </source>
</evidence>
<proteinExistence type="predicted"/>
<dbReference type="AlphaFoldDB" id="A0A402B7K9"/>
<keyword evidence="2" id="KW-1185">Reference proteome</keyword>
<dbReference type="Proteomes" id="UP000287171">
    <property type="component" value="Unassembled WGS sequence"/>
</dbReference>
<comment type="caution">
    <text evidence="1">The sequence shown here is derived from an EMBL/GenBank/DDBJ whole genome shotgun (WGS) entry which is preliminary data.</text>
</comment>
<name>A0A402B7K9_9CHLR</name>
<gene>
    <name evidence="1" type="ORF">KDA_27740</name>
</gene>
<reference evidence="2" key="1">
    <citation type="submission" date="2018-12" db="EMBL/GenBank/DDBJ databases">
        <title>Tengunoibacter tsumagoiensis gen. nov., sp. nov., Dictyobacter kobayashii sp. nov., D. alpinus sp. nov., and D. joshuensis sp. nov. and description of Dictyobacteraceae fam. nov. within the order Ktedonobacterales isolated from Tengu-no-mugimeshi.</title>
        <authorList>
            <person name="Wang C.M."/>
            <person name="Zheng Y."/>
            <person name="Sakai Y."/>
            <person name="Toyoda A."/>
            <person name="Minakuchi Y."/>
            <person name="Abe K."/>
            <person name="Yokota A."/>
            <person name="Yabe S."/>
        </authorList>
    </citation>
    <scope>NUCLEOTIDE SEQUENCE [LARGE SCALE GENOMIC DNA]</scope>
    <source>
        <strain evidence="2">Uno16</strain>
    </source>
</reference>
<sequence>MTFRLFENKFTNGDKIRLIRPETVTQAHFSPYFLLSKLEKHGIVSLVGNSDDCRC</sequence>
<accession>A0A402B7K9</accession>
<dbReference type="EMBL" id="BIFT01000001">
    <property type="protein sequence ID" value="GCE27290.1"/>
    <property type="molecule type" value="Genomic_DNA"/>
</dbReference>
<protein>
    <submittedName>
        <fullName evidence="1">Uncharacterized protein</fullName>
    </submittedName>
</protein>
<organism evidence="1 2">
    <name type="scientific">Dictyobacter alpinus</name>
    <dbReference type="NCBI Taxonomy" id="2014873"/>
    <lineage>
        <taxon>Bacteria</taxon>
        <taxon>Bacillati</taxon>
        <taxon>Chloroflexota</taxon>
        <taxon>Ktedonobacteria</taxon>
        <taxon>Ktedonobacterales</taxon>
        <taxon>Dictyobacteraceae</taxon>
        <taxon>Dictyobacter</taxon>
    </lineage>
</organism>